<sequence length="476" mass="51520">MNWSVLQSRAKSRLTASGVVPEGRAFLGLAVPLATAQVAQFAVGFVDTLMMGHLNTASLAAGGLASTTFQMLLTIVSGFVMSVGVLAAEAYGSEKKKRLTGLARQGLWLTLLLAVPLTLLLLQMSPILEFLGQSEQVRQLSQHYFSWISIGVLPALGFAMLRGYVSAFSLANVVTVIVMLGTGFNIGCNYVLGFGKLGFPRMELAGFGLGSSLSLWLMFGLFAAYILRHPELNQYRFWRGRQHPDMAILRRLVAIGLPMAVTFTLELGLFLAVSYMAGSLGTEVLAAHQIAFQTMALIFMVPIGMSQAVTTRVGLWHGRKSRRGVRRAGLVAIAAAVLFLAGCAIALSHYRAFMVGLFIDMRDPQNAPVIAIAMSLLLIAAIGQTLDGIQRVAMSALYGLQDTRVPMIMSAIAFWGIGLPIGYLLGFRLGWGAAGLWVGQYMGVAIAGIIFLWRFCKLTSHKRRSQTLITNADHKR</sequence>
<feature type="transmembrane region" description="Helical" evidence="13">
    <location>
        <begin position="107"/>
        <end position="124"/>
    </location>
</feature>
<proteinExistence type="inferred from homology"/>
<evidence type="ECO:0000256" key="8">
    <source>
        <dbReference type="ARBA" id="ARBA00022692"/>
    </source>
</evidence>
<dbReference type="InterPro" id="IPR048279">
    <property type="entry name" value="MdtK-like"/>
</dbReference>
<keyword evidence="10" id="KW-0406">Ion transport</keyword>
<reference evidence="14 15" key="1">
    <citation type="submission" date="2015-09" db="EMBL/GenBank/DDBJ databases">
        <title>Identification and resolution of microdiversity through metagenomic sequencing of parallel consortia.</title>
        <authorList>
            <person name="Nelson W.C."/>
            <person name="Romine M.F."/>
            <person name="Lindemann S.R."/>
        </authorList>
    </citation>
    <scope>NUCLEOTIDE SEQUENCE [LARGE SCALE GENOMIC DNA]</scope>
    <source>
        <strain evidence="14">Ana</strain>
    </source>
</reference>
<evidence type="ECO:0000256" key="4">
    <source>
        <dbReference type="ARBA" id="ARBA00020268"/>
    </source>
</evidence>
<dbReference type="GO" id="GO:0042910">
    <property type="term" value="F:xenobiotic transmembrane transporter activity"/>
    <property type="evidence" value="ECO:0007669"/>
    <property type="project" value="InterPro"/>
</dbReference>
<keyword evidence="9 13" id="KW-1133">Transmembrane helix</keyword>
<dbReference type="CDD" id="cd13131">
    <property type="entry name" value="MATE_NorM_like"/>
    <property type="match status" value="1"/>
</dbReference>
<evidence type="ECO:0000256" key="6">
    <source>
        <dbReference type="ARBA" id="ARBA00022449"/>
    </source>
</evidence>
<dbReference type="AlphaFoldDB" id="A0A0P7ZX78"/>
<feature type="transmembrane region" description="Helical" evidence="13">
    <location>
        <begin position="407"/>
        <end position="426"/>
    </location>
</feature>
<dbReference type="STRING" id="1666911.HLUCCA11_12615"/>
<evidence type="ECO:0000256" key="13">
    <source>
        <dbReference type="SAM" id="Phobius"/>
    </source>
</evidence>
<keyword evidence="11 13" id="KW-0472">Membrane</keyword>
<evidence type="ECO:0000313" key="15">
    <source>
        <dbReference type="Proteomes" id="UP000050465"/>
    </source>
</evidence>
<evidence type="ECO:0000256" key="5">
    <source>
        <dbReference type="ARBA" id="ARBA00022448"/>
    </source>
</evidence>
<feature type="transmembrane region" description="Helical" evidence="13">
    <location>
        <begin position="204"/>
        <end position="227"/>
    </location>
</feature>
<comment type="subcellular location">
    <subcellularLocation>
        <location evidence="2">Cell membrane</location>
        <topology evidence="2">Multi-pass membrane protein</topology>
    </subcellularLocation>
</comment>
<accession>A0A0P7ZX78</accession>
<evidence type="ECO:0000256" key="10">
    <source>
        <dbReference type="ARBA" id="ARBA00023065"/>
    </source>
</evidence>
<comment type="function">
    <text evidence="1">Multidrug efflux pump.</text>
</comment>
<comment type="caution">
    <text evidence="14">The sequence shown here is derived from an EMBL/GenBank/DDBJ whole genome shotgun (WGS) entry which is preliminary data.</text>
</comment>
<keyword evidence="8 13" id="KW-0812">Transmembrane</keyword>
<dbReference type="EMBL" id="LJZR01000015">
    <property type="protein sequence ID" value="KPQ35006.1"/>
    <property type="molecule type" value="Genomic_DNA"/>
</dbReference>
<feature type="transmembrane region" description="Helical" evidence="13">
    <location>
        <begin position="290"/>
        <end position="316"/>
    </location>
</feature>
<keyword evidence="7" id="KW-1003">Cell membrane</keyword>
<dbReference type="NCBIfam" id="TIGR00797">
    <property type="entry name" value="matE"/>
    <property type="match status" value="1"/>
</dbReference>
<feature type="transmembrane region" description="Helical" evidence="13">
    <location>
        <begin position="367"/>
        <end position="386"/>
    </location>
</feature>
<evidence type="ECO:0000256" key="9">
    <source>
        <dbReference type="ARBA" id="ARBA00022989"/>
    </source>
</evidence>
<evidence type="ECO:0000256" key="1">
    <source>
        <dbReference type="ARBA" id="ARBA00003408"/>
    </source>
</evidence>
<gene>
    <name evidence="14" type="primary">norM-2</name>
    <name evidence="14" type="ORF">HLUCCA11_12615</name>
</gene>
<feature type="transmembrane region" description="Helical" evidence="13">
    <location>
        <begin position="328"/>
        <end position="347"/>
    </location>
</feature>
<feature type="transmembrane region" description="Helical" evidence="13">
    <location>
        <begin position="173"/>
        <end position="192"/>
    </location>
</feature>
<dbReference type="GO" id="GO:0006811">
    <property type="term" value="P:monoatomic ion transport"/>
    <property type="evidence" value="ECO:0007669"/>
    <property type="project" value="UniProtKB-KW"/>
</dbReference>
<comment type="similarity">
    <text evidence="3">Belongs to the multi antimicrobial extrusion (MATE) (TC 2.A.66.1) family.</text>
</comment>
<dbReference type="Pfam" id="PF01554">
    <property type="entry name" value="MatE"/>
    <property type="match status" value="2"/>
</dbReference>
<dbReference type="InterPro" id="IPR050222">
    <property type="entry name" value="MATE_MdtK"/>
</dbReference>
<dbReference type="InterPro" id="IPR002528">
    <property type="entry name" value="MATE_fam"/>
</dbReference>
<evidence type="ECO:0000256" key="2">
    <source>
        <dbReference type="ARBA" id="ARBA00004651"/>
    </source>
</evidence>
<feature type="transmembrane region" description="Helical" evidence="13">
    <location>
        <begin position="438"/>
        <end position="456"/>
    </location>
</feature>
<feature type="transmembrane region" description="Helical" evidence="13">
    <location>
        <begin position="68"/>
        <end position="87"/>
    </location>
</feature>
<dbReference type="PANTHER" id="PTHR43298:SF2">
    <property type="entry name" value="FMN_FAD EXPORTER YEEO-RELATED"/>
    <property type="match status" value="1"/>
</dbReference>
<feature type="transmembrane region" description="Helical" evidence="13">
    <location>
        <begin position="144"/>
        <end position="161"/>
    </location>
</feature>
<evidence type="ECO:0000256" key="7">
    <source>
        <dbReference type="ARBA" id="ARBA00022475"/>
    </source>
</evidence>
<evidence type="ECO:0000256" key="12">
    <source>
        <dbReference type="ARBA" id="ARBA00031636"/>
    </source>
</evidence>
<dbReference type="PANTHER" id="PTHR43298">
    <property type="entry name" value="MULTIDRUG RESISTANCE PROTEIN NORM-RELATED"/>
    <property type="match status" value="1"/>
</dbReference>
<dbReference type="PIRSF" id="PIRSF006603">
    <property type="entry name" value="DinF"/>
    <property type="match status" value="1"/>
</dbReference>
<name>A0A0P7ZX78_9CYAN</name>
<dbReference type="GO" id="GO:0015297">
    <property type="term" value="F:antiporter activity"/>
    <property type="evidence" value="ECO:0007669"/>
    <property type="project" value="UniProtKB-KW"/>
</dbReference>
<dbReference type="Proteomes" id="UP000050465">
    <property type="component" value="Unassembled WGS sequence"/>
</dbReference>
<protein>
    <recommendedName>
        <fullName evidence="4">Probable multidrug resistance protein NorM</fullName>
    </recommendedName>
    <alternativeName>
        <fullName evidence="12">Multidrug-efflux transporter</fullName>
    </alternativeName>
</protein>
<organism evidence="14 15">
    <name type="scientific">Phormidesmis priestleyi Ana</name>
    <dbReference type="NCBI Taxonomy" id="1666911"/>
    <lineage>
        <taxon>Bacteria</taxon>
        <taxon>Bacillati</taxon>
        <taxon>Cyanobacteriota</taxon>
        <taxon>Cyanophyceae</taxon>
        <taxon>Leptolyngbyales</taxon>
        <taxon>Leptolyngbyaceae</taxon>
        <taxon>Phormidesmis</taxon>
    </lineage>
</organism>
<dbReference type="GO" id="GO:0005886">
    <property type="term" value="C:plasma membrane"/>
    <property type="evidence" value="ECO:0007669"/>
    <property type="project" value="UniProtKB-SubCell"/>
</dbReference>
<dbReference type="PATRIC" id="fig|1666911.3.peg.4675"/>
<evidence type="ECO:0000313" key="14">
    <source>
        <dbReference type="EMBL" id="KPQ35006.1"/>
    </source>
</evidence>
<evidence type="ECO:0000256" key="11">
    <source>
        <dbReference type="ARBA" id="ARBA00023136"/>
    </source>
</evidence>
<feature type="transmembrane region" description="Helical" evidence="13">
    <location>
        <begin position="248"/>
        <end position="278"/>
    </location>
</feature>
<keyword evidence="5" id="KW-0813">Transport</keyword>
<evidence type="ECO:0000256" key="3">
    <source>
        <dbReference type="ARBA" id="ARBA00010199"/>
    </source>
</evidence>
<keyword evidence="6" id="KW-0050">Antiport</keyword>